<protein>
    <submittedName>
        <fullName evidence="1">Uncharacterized protein</fullName>
    </submittedName>
</protein>
<organism evidence="1 2">
    <name type="scientific">Catenuloplanes nepalensis</name>
    <dbReference type="NCBI Taxonomy" id="587533"/>
    <lineage>
        <taxon>Bacteria</taxon>
        <taxon>Bacillati</taxon>
        <taxon>Actinomycetota</taxon>
        <taxon>Actinomycetes</taxon>
        <taxon>Micromonosporales</taxon>
        <taxon>Micromonosporaceae</taxon>
        <taxon>Catenuloplanes</taxon>
    </lineage>
</organism>
<dbReference type="RefSeq" id="WP_306837334.1">
    <property type="nucleotide sequence ID" value="NZ_JAUSRA010000001.1"/>
</dbReference>
<evidence type="ECO:0000313" key="2">
    <source>
        <dbReference type="Proteomes" id="UP001240984"/>
    </source>
</evidence>
<evidence type="ECO:0000313" key="1">
    <source>
        <dbReference type="EMBL" id="MDP9799011.1"/>
    </source>
</evidence>
<gene>
    <name evidence="1" type="ORF">J2S43_007523</name>
</gene>
<accession>A0ABT9N6X3</accession>
<comment type="caution">
    <text evidence="1">The sequence shown here is derived from an EMBL/GenBank/DDBJ whole genome shotgun (WGS) entry which is preliminary data.</text>
</comment>
<keyword evidence="2" id="KW-1185">Reference proteome</keyword>
<dbReference type="Proteomes" id="UP001240984">
    <property type="component" value="Unassembled WGS sequence"/>
</dbReference>
<proteinExistence type="predicted"/>
<name>A0ABT9N6X3_9ACTN</name>
<sequence length="82" mass="8445">MTAGKQPPPVVGLAGPFGVDARLLVGQGDQHGREVLLIVLAGLLRFDGVGHYLSADAERAALEAELAAYRGVLRQAGVATPV</sequence>
<dbReference type="EMBL" id="JAUSRA010000001">
    <property type="protein sequence ID" value="MDP9799011.1"/>
    <property type="molecule type" value="Genomic_DNA"/>
</dbReference>
<reference evidence="1 2" key="1">
    <citation type="submission" date="2023-07" db="EMBL/GenBank/DDBJ databases">
        <title>Sequencing the genomes of 1000 actinobacteria strains.</title>
        <authorList>
            <person name="Klenk H.-P."/>
        </authorList>
    </citation>
    <scope>NUCLEOTIDE SEQUENCE [LARGE SCALE GENOMIC DNA]</scope>
    <source>
        <strain evidence="1 2">DSM 44710</strain>
    </source>
</reference>